<keyword evidence="3" id="KW-1185">Reference proteome</keyword>
<sequence>MPVVNLQEMVRNKDQVSRVKETEGKAREVAGKLGGSKKQEDKGKAEKNLARFRRVNDQRGRNC</sequence>
<protein>
    <recommendedName>
        <fullName evidence="4">CsbD-like domain-containing protein</fullName>
    </recommendedName>
</protein>
<evidence type="ECO:0000313" key="3">
    <source>
        <dbReference type="Proteomes" id="UP000321337"/>
    </source>
</evidence>
<dbReference type="Proteomes" id="UP000321337">
    <property type="component" value="Unassembled WGS sequence"/>
</dbReference>
<name>A0A512L9V4_9PROT</name>
<organism evidence="2 3">
    <name type="scientific">Sulfuriferula plumbiphila</name>
    <dbReference type="NCBI Taxonomy" id="171865"/>
    <lineage>
        <taxon>Bacteria</taxon>
        <taxon>Pseudomonadati</taxon>
        <taxon>Pseudomonadota</taxon>
        <taxon>Betaproteobacteria</taxon>
        <taxon>Nitrosomonadales</taxon>
        <taxon>Sulfuricellaceae</taxon>
        <taxon>Sulfuriferula</taxon>
    </lineage>
</organism>
<evidence type="ECO:0000256" key="1">
    <source>
        <dbReference type="SAM" id="MobiDB-lite"/>
    </source>
</evidence>
<feature type="compositionally biased region" description="Basic and acidic residues" evidence="1">
    <location>
        <begin position="15"/>
        <end position="30"/>
    </location>
</feature>
<reference evidence="2 3" key="1">
    <citation type="submission" date="2019-07" db="EMBL/GenBank/DDBJ databases">
        <title>Whole genome shotgun sequence of Thiobacillus plumbophilus NBRC 107929.</title>
        <authorList>
            <person name="Hosoyama A."/>
            <person name="Uohara A."/>
            <person name="Ohji S."/>
            <person name="Ichikawa N."/>
        </authorList>
    </citation>
    <scope>NUCLEOTIDE SEQUENCE [LARGE SCALE GENOMIC DNA]</scope>
    <source>
        <strain evidence="2 3">NBRC 107929</strain>
    </source>
</reference>
<gene>
    <name evidence="2" type="ORF">TPL01_24010</name>
</gene>
<feature type="compositionally biased region" description="Basic and acidic residues" evidence="1">
    <location>
        <begin position="37"/>
        <end position="63"/>
    </location>
</feature>
<evidence type="ECO:0008006" key="4">
    <source>
        <dbReference type="Google" id="ProtNLM"/>
    </source>
</evidence>
<comment type="caution">
    <text evidence="2">The sequence shown here is derived from an EMBL/GenBank/DDBJ whole genome shotgun (WGS) entry which is preliminary data.</text>
</comment>
<feature type="region of interest" description="Disordered" evidence="1">
    <location>
        <begin position="15"/>
        <end position="63"/>
    </location>
</feature>
<accession>A0A512L9V4</accession>
<evidence type="ECO:0000313" key="2">
    <source>
        <dbReference type="EMBL" id="GEP31263.1"/>
    </source>
</evidence>
<dbReference type="AlphaFoldDB" id="A0A512L9V4"/>
<dbReference type="EMBL" id="BKAD01000027">
    <property type="protein sequence ID" value="GEP31263.1"/>
    <property type="molecule type" value="Genomic_DNA"/>
</dbReference>
<proteinExistence type="predicted"/>